<dbReference type="SMART" id="SM00382">
    <property type="entry name" value="AAA"/>
    <property type="match status" value="1"/>
</dbReference>
<feature type="compositionally biased region" description="Low complexity" evidence="3">
    <location>
        <begin position="12"/>
        <end position="22"/>
    </location>
</feature>
<dbReference type="PANTHER" id="PTHR43790">
    <property type="entry name" value="CARBOHYDRATE TRANSPORT ATP-BINDING PROTEIN MG119-RELATED"/>
    <property type="match status" value="1"/>
</dbReference>
<dbReference type="Pfam" id="PF00005">
    <property type="entry name" value="ABC_tran"/>
    <property type="match status" value="1"/>
</dbReference>
<dbReference type="GO" id="GO:0005524">
    <property type="term" value="F:ATP binding"/>
    <property type="evidence" value="ECO:0007669"/>
    <property type="project" value="UniProtKB-KW"/>
</dbReference>
<dbReference type="EMBL" id="CP001854">
    <property type="protein sequence ID" value="ADB53404.1"/>
    <property type="molecule type" value="Genomic_DNA"/>
</dbReference>
<dbReference type="PANTHER" id="PTHR43790:SF8">
    <property type="entry name" value="SUGAR ABC TRANSPORTER ATP-BINDING PROTEIN"/>
    <property type="match status" value="1"/>
</dbReference>
<gene>
    <name evidence="5" type="ordered locus">Cwoe_4993</name>
</gene>
<dbReference type="PROSITE" id="PS50893">
    <property type="entry name" value="ABC_TRANSPORTER_2"/>
    <property type="match status" value="1"/>
</dbReference>
<name>D3FCA9_CONWI</name>
<dbReference type="KEGG" id="cwo:Cwoe_4993"/>
<evidence type="ECO:0000313" key="6">
    <source>
        <dbReference type="Proteomes" id="UP000008229"/>
    </source>
</evidence>
<dbReference type="Proteomes" id="UP000008229">
    <property type="component" value="Chromosome"/>
</dbReference>
<sequence length="283" mass="29796">MMEGKLPYTKPAPAATDGASATTGAATTGATAAATSAPPLLSAHGLVKRYGHVTALNDVSAELHAGEIVAVVGDNGAGKSTFVSILSGVQAPDEGGLRLDGRPIALDSPQAAYDLGIATVFQDLALVDRRDVASNLFLGREPRRFGVVTDRKRMVKEARTVIDRMRVGLPSVHALAGDLSGGQRQAVAIARAVMRGSRVILLDEPTAALGVRESRRVVELMGELRAEGHGVLVISHNIESVLRFSDRIMVFRLGRKIADLVTERTTRQEVVELIVAGEAGGQP</sequence>
<keyword evidence="2" id="KW-0067">ATP-binding</keyword>
<feature type="region of interest" description="Disordered" evidence="3">
    <location>
        <begin position="1"/>
        <end position="22"/>
    </location>
</feature>
<accession>D3FCA9</accession>
<reference evidence="6" key="2">
    <citation type="submission" date="2010-01" db="EMBL/GenBank/DDBJ databases">
        <title>The complete genome of Conexibacter woesei DSM 14684.</title>
        <authorList>
            <consortium name="US DOE Joint Genome Institute (JGI-PGF)"/>
            <person name="Lucas S."/>
            <person name="Copeland A."/>
            <person name="Lapidus A."/>
            <person name="Glavina del Rio T."/>
            <person name="Dalin E."/>
            <person name="Tice H."/>
            <person name="Bruce D."/>
            <person name="Goodwin L."/>
            <person name="Pitluck S."/>
            <person name="Kyrpides N."/>
            <person name="Mavromatis K."/>
            <person name="Ivanova N."/>
            <person name="Mikhailova N."/>
            <person name="Chertkov O."/>
            <person name="Brettin T."/>
            <person name="Detter J.C."/>
            <person name="Han C."/>
            <person name="Larimer F."/>
            <person name="Land M."/>
            <person name="Hauser L."/>
            <person name="Markowitz V."/>
            <person name="Cheng J.-F."/>
            <person name="Hugenholtz P."/>
            <person name="Woyke T."/>
            <person name="Wu D."/>
            <person name="Pukall R."/>
            <person name="Steenblock K."/>
            <person name="Schneider S."/>
            <person name="Klenk H.-P."/>
            <person name="Eisen J.A."/>
        </authorList>
    </citation>
    <scope>NUCLEOTIDE SEQUENCE [LARGE SCALE GENOMIC DNA]</scope>
    <source>
        <strain evidence="6">DSM 14684 / CIP 108061 / JCM 11494 / NBRC 100937 / ID131577</strain>
    </source>
</reference>
<keyword evidence="1" id="KW-0547">Nucleotide-binding</keyword>
<dbReference type="eggNOG" id="COG1129">
    <property type="taxonomic scope" value="Bacteria"/>
</dbReference>
<dbReference type="SUPFAM" id="SSF52540">
    <property type="entry name" value="P-loop containing nucleoside triphosphate hydrolases"/>
    <property type="match status" value="1"/>
</dbReference>
<dbReference type="AlphaFoldDB" id="D3FCA9"/>
<evidence type="ECO:0000256" key="3">
    <source>
        <dbReference type="SAM" id="MobiDB-lite"/>
    </source>
</evidence>
<dbReference type="InterPro" id="IPR027417">
    <property type="entry name" value="P-loop_NTPase"/>
</dbReference>
<dbReference type="InterPro" id="IPR003593">
    <property type="entry name" value="AAA+_ATPase"/>
</dbReference>
<evidence type="ECO:0000259" key="4">
    <source>
        <dbReference type="PROSITE" id="PS50893"/>
    </source>
</evidence>
<evidence type="ECO:0000313" key="5">
    <source>
        <dbReference type="EMBL" id="ADB53404.1"/>
    </source>
</evidence>
<dbReference type="Gene3D" id="3.40.50.300">
    <property type="entry name" value="P-loop containing nucleotide triphosphate hydrolases"/>
    <property type="match status" value="1"/>
</dbReference>
<dbReference type="InterPro" id="IPR017871">
    <property type="entry name" value="ABC_transporter-like_CS"/>
</dbReference>
<dbReference type="GO" id="GO:0016887">
    <property type="term" value="F:ATP hydrolysis activity"/>
    <property type="evidence" value="ECO:0007669"/>
    <property type="project" value="InterPro"/>
</dbReference>
<reference evidence="5 6" key="1">
    <citation type="journal article" date="2010" name="Stand. Genomic Sci.">
        <title>Complete genome sequence of Conexibacter woesei type strain (ID131577).</title>
        <authorList>
            <person name="Pukall R."/>
            <person name="Lapidus A."/>
            <person name="Glavina Del Rio T."/>
            <person name="Copeland A."/>
            <person name="Tice H."/>
            <person name="Cheng J.-F."/>
            <person name="Lucas S."/>
            <person name="Chen F."/>
            <person name="Nolan M."/>
            <person name="Bruce D."/>
            <person name="Goodwin L."/>
            <person name="Pitluck S."/>
            <person name="Mavromatis K."/>
            <person name="Ivanova N."/>
            <person name="Ovchinnikova G."/>
            <person name="Pati A."/>
            <person name="Chen A."/>
            <person name="Palaniappan K."/>
            <person name="Land M."/>
            <person name="Hauser L."/>
            <person name="Chang Y.-J."/>
            <person name="Jeffries C.D."/>
            <person name="Chain P."/>
            <person name="Meincke L."/>
            <person name="Sims D."/>
            <person name="Brettin T."/>
            <person name="Detter J.C."/>
            <person name="Rohde M."/>
            <person name="Goeker M."/>
            <person name="Bristow J."/>
            <person name="Eisen J.A."/>
            <person name="Markowitz V."/>
            <person name="Kyrpides N.C."/>
            <person name="Klenk H.-P."/>
            <person name="Hugenholtz P."/>
        </authorList>
    </citation>
    <scope>NUCLEOTIDE SEQUENCE [LARGE SCALE GENOMIC DNA]</scope>
    <source>
        <strain evidence="6">DSM 14684 / CIP 108061 / JCM 11494 / NBRC 100937 / ID131577</strain>
    </source>
</reference>
<organism evidence="5 6">
    <name type="scientific">Conexibacter woesei (strain DSM 14684 / CCUG 47730 / CIP 108061 / JCM 11494 / NBRC 100937 / ID131577)</name>
    <dbReference type="NCBI Taxonomy" id="469383"/>
    <lineage>
        <taxon>Bacteria</taxon>
        <taxon>Bacillati</taxon>
        <taxon>Actinomycetota</taxon>
        <taxon>Thermoleophilia</taxon>
        <taxon>Solirubrobacterales</taxon>
        <taxon>Conexibacteraceae</taxon>
        <taxon>Conexibacter</taxon>
    </lineage>
</organism>
<dbReference type="PROSITE" id="PS00211">
    <property type="entry name" value="ABC_TRANSPORTER_1"/>
    <property type="match status" value="1"/>
</dbReference>
<evidence type="ECO:0000256" key="2">
    <source>
        <dbReference type="ARBA" id="ARBA00022840"/>
    </source>
</evidence>
<dbReference type="CDD" id="cd03216">
    <property type="entry name" value="ABC_Carb_Monos_I"/>
    <property type="match status" value="1"/>
</dbReference>
<dbReference type="STRING" id="469383.Cwoe_4993"/>
<evidence type="ECO:0000256" key="1">
    <source>
        <dbReference type="ARBA" id="ARBA00022741"/>
    </source>
</evidence>
<dbReference type="HOGENOM" id="CLU_000604_1_2_11"/>
<proteinExistence type="predicted"/>
<dbReference type="InterPro" id="IPR050107">
    <property type="entry name" value="ABC_carbohydrate_import_ATPase"/>
</dbReference>
<feature type="domain" description="ABC transporter" evidence="4">
    <location>
        <begin position="41"/>
        <end position="278"/>
    </location>
</feature>
<dbReference type="InterPro" id="IPR003439">
    <property type="entry name" value="ABC_transporter-like_ATP-bd"/>
</dbReference>
<keyword evidence="6" id="KW-1185">Reference proteome</keyword>
<protein>
    <submittedName>
        <fullName evidence="5">ABC transporter related protein</fullName>
    </submittedName>
</protein>